<accession>A0A3Q0JI51</accession>
<dbReference type="GO" id="GO:0043235">
    <property type="term" value="C:receptor complex"/>
    <property type="evidence" value="ECO:0007669"/>
    <property type="project" value="TreeGrafter"/>
</dbReference>
<dbReference type="PANTHER" id="PTHR22722:SF14">
    <property type="entry name" value="MEGALIN, ISOFORM A"/>
    <property type="match status" value="1"/>
</dbReference>
<evidence type="ECO:0000313" key="12">
    <source>
        <dbReference type="Proteomes" id="UP000079169"/>
    </source>
</evidence>
<keyword evidence="9" id="KW-0675">Receptor</keyword>
<dbReference type="GO" id="GO:0016324">
    <property type="term" value="C:apical plasma membrane"/>
    <property type="evidence" value="ECO:0007669"/>
    <property type="project" value="TreeGrafter"/>
</dbReference>
<dbReference type="PROSITE" id="PS01187">
    <property type="entry name" value="EGF_CA"/>
    <property type="match status" value="1"/>
</dbReference>
<evidence type="ECO:0000313" key="13">
    <source>
        <dbReference type="RefSeq" id="XP_026688087.1"/>
    </source>
</evidence>
<gene>
    <name evidence="13" type="primary">LOC113472514</name>
</gene>
<dbReference type="Proteomes" id="UP000079169">
    <property type="component" value="Unplaced"/>
</dbReference>
<dbReference type="KEGG" id="dci:113472514"/>
<dbReference type="PROSITE" id="PS00010">
    <property type="entry name" value="ASX_HYDROXYL"/>
    <property type="match status" value="1"/>
</dbReference>
<evidence type="ECO:0000256" key="7">
    <source>
        <dbReference type="ARBA" id="ARBA00023136"/>
    </source>
</evidence>
<evidence type="ECO:0000256" key="3">
    <source>
        <dbReference type="ARBA" id="ARBA00022583"/>
    </source>
</evidence>
<dbReference type="InterPro" id="IPR000152">
    <property type="entry name" value="EGF-type_Asp/Asn_hydroxyl_site"/>
</dbReference>
<dbReference type="Gene3D" id="4.10.400.10">
    <property type="entry name" value="Low-density Lipoprotein Receptor"/>
    <property type="match status" value="1"/>
</dbReference>
<dbReference type="AlphaFoldDB" id="A0A3Q0JI51"/>
<dbReference type="SUPFAM" id="SSF57196">
    <property type="entry name" value="EGF/Laminin"/>
    <property type="match status" value="2"/>
</dbReference>
<dbReference type="SMART" id="SM00179">
    <property type="entry name" value="EGF_CA"/>
    <property type="match status" value="2"/>
</dbReference>
<keyword evidence="7" id="KW-0472">Membrane</keyword>
<evidence type="ECO:0000256" key="2">
    <source>
        <dbReference type="ARBA" id="ARBA00022536"/>
    </source>
</evidence>
<keyword evidence="8" id="KW-1015">Disulfide bond</keyword>
<dbReference type="SUPFAM" id="SSF57424">
    <property type="entry name" value="LDL receptor-like module"/>
    <property type="match status" value="1"/>
</dbReference>
<evidence type="ECO:0000256" key="5">
    <source>
        <dbReference type="ARBA" id="ARBA00022737"/>
    </source>
</evidence>
<keyword evidence="10" id="KW-0325">Glycoprotein</keyword>
<evidence type="ECO:0000256" key="1">
    <source>
        <dbReference type="ARBA" id="ARBA00004479"/>
    </source>
</evidence>
<keyword evidence="3" id="KW-0254">Endocytosis</keyword>
<dbReference type="FunFam" id="2.10.25.10:FF:000009">
    <property type="entry name" value="Low-density lipoprotein receptor isoform 1"/>
    <property type="match status" value="1"/>
</dbReference>
<dbReference type="InterPro" id="IPR001881">
    <property type="entry name" value="EGF-like_Ca-bd_dom"/>
</dbReference>
<keyword evidence="12" id="KW-1185">Reference proteome</keyword>
<reference evidence="13" key="1">
    <citation type="submission" date="2025-08" db="UniProtKB">
        <authorList>
            <consortium name="RefSeq"/>
        </authorList>
    </citation>
    <scope>IDENTIFICATION</scope>
</reference>
<dbReference type="RefSeq" id="XP_026688087.1">
    <property type="nucleotide sequence ID" value="XM_026832286.1"/>
</dbReference>
<dbReference type="PROSITE" id="PS01186">
    <property type="entry name" value="EGF_2"/>
    <property type="match status" value="1"/>
</dbReference>
<dbReference type="Pfam" id="PF14670">
    <property type="entry name" value="FXa_inhibition"/>
    <property type="match status" value="1"/>
</dbReference>
<dbReference type="InterPro" id="IPR036055">
    <property type="entry name" value="LDL_receptor-like_sf"/>
</dbReference>
<evidence type="ECO:0000256" key="10">
    <source>
        <dbReference type="ARBA" id="ARBA00023180"/>
    </source>
</evidence>
<dbReference type="InterPro" id="IPR000742">
    <property type="entry name" value="EGF"/>
</dbReference>
<comment type="subcellular location">
    <subcellularLocation>
        <location evidence="1">Membrane</location>
        <topology evidence="1">Single-pass type I membrane protein</topology>
    </subcellularLocation>
</comment>
<protein>
    <submittedName>
        <fullName evidence="13">Vitellogenin receptor-like</fullName>
    </submittedName>
</protein>
<dbReference type="STRING" id="121845.A0A3Q0JI51"/>
<dbReference type="InterPro" id="IPR002172">
    <property type="entry name" value="LDrepeatLR_classA_rpt"/>
</dbReference>
<proteinExistence type="predicted"/>
<organism evidence="12 13">
    <name type="scientific">Diaphorina citri</name>
    <name type="common">Asian citrus psyllid</name>
    <dbReference type="NCBI Taxonomy" id="121845"/>
    <lineage>
        <taxon>Eukaryota</taxon>
        <taxon>Metazoa</taxon>
        <taxon>Ecdysozoa</taxon>
        <taxon>Arthropoda</taxon>
        <taxon>Hexapoda</taxon>
        <taxon>Insecta</taxon>
        <taxon>Pterygota</taxon>
        <taxon>Neoptera</taxon>
        <taxon>Paraneoptera</taxon>
        <taxon>Hemiptera</taxon>
        <taxon>Sternorrhyncha</taxon>
        <taxon>Psylloidea</taxon>
        <taxon>Psyllidae</taxon>
        <taxon>Diaphorininae</taxon>
        <taxon>Diaphorina</taxon>
    </lineage>
</organism>
<dbReference type="PaxDb" id="121845-A0A3Q0JI51"/>
<feature type="domain" description="EGF-like" evidence="11">
    <location>
        <begin position="116"/>
        <end position="131"/>
    </location>
</feature>
<dbReference type="GO" id="GO:0006898">
    <property type="term" value="P:receptor-mediated endocytosis"/>
    <property type="evidence" value="ECO:0007669"/>
    <property type="project" value="TreeGrafter"/>
</dbReference>
<dbReference type="InterPro" id="IPR018097">
    <property type="entry name" value="EGF_Ca-bd_CS"/>
</dbReference>
<keyword evidence="4" id="KW-0812">Transmembrane</keyword>
<dbReference type="SMART" id="SM00181">
    <property type="entry name" value="EGF"/>
    <property type="match status" value="2"/>
</dbReference>
<sequence length="166" mass="18152">MYHRIIQFKHSLPPDLFPVPPIGVADRCVNLTKVCDGKTDCPNGADEGPGCDLAECKHKFGLCSNTCHPTPLGALCTCPPGEILSNDSVTCQDMNECEQPGYCSQMCTNTKGSYICSCNEGYVLEYDNHTCKAINHSAAFLIISNRHSILVADLEEKVKQALVYHI</sequence>
<name>A0A3Q0JI51_DIACI</name>
<dbReference type="PANTHER" id="PTHR22722">
    <property type="entry name" value="LOW-DENSITY LIPOPROTEIN RECEPTOR-RELATED PROTEIN 2-RELATED"/>
    <property type="match status" value="1"/>
</dbReference>
<evidence type="ECO:0000256" key="8">
    <source>
        <dbReference type="ARBA" id="ARBA00023157"/>
    </source>
</evidence>
<evidence type="ECO:0000256" key="9">
    <source>
        <dbReference type="ARBA" id="ARBA00023170"/>
    </source>
</evidence>
<dbReference type="Gene3D" id="2.10.25.10">
    <property type="entry name" value="Laminin"/>
    <property type="match status" value="2"/>
</dbReference>
<dbReference type="InterPro" id="IPR051221">
    <property type="entry name" value="LDLR-related"/>
</dbReference>
<keyword evidence="2" id="KW-0245">EGF-like domain</keyword>
<evidence type="ECO:0000256" key="4">
    <source>
        <dbReference type="ARBA" id="ARBA00022692"/>
    </source>
</evidence>
<dbReference type="GO" id="GO:0042562">
    <property type="term" value="F:hormone binding"/>
    <property type="evidence" value="ECO:0007669"/>
    <property type="project" value="TreeGrafter"/>
</dbReference>
<evidence type="ECO:0000256" key="6">
    <source>
        <dbReference type="ARBA" id="ARBA00022989"/>
    </source>
</evidence>
<keyword evidence="5" id="KW-0677">Repeat</keyword>
<dbReference type="GO" id="GO:0005509">
    <property type="term" value="F:calcium ion binding"/>
    <property type="evidence" value="ECO:0007669"/>
    <property type="project" value="InterPro"/>
</dbReference>
<dbReference type="Pfam" id="PF00057">
    <property type="entry name" value="Ldl_recept_a"/>
    <property type="match status" value="1"/>
</dbReference>
<keyword evidence="6" id="KW-1133">Transmembrane helix</keyword>
<dbReference type="GeneID" id="113472514"/>
<evidence type="ECO:0000259" key="11">
    <source>
        <dbReference type="PROSITE" id="PS01186"/>
    </source>
</evidence>